<accession>A0A443I935</accession>
<dbReference type="CDD" id="cd05233">
    <property type="entry name" value="SDR_c"/>
    <property type="match status" value="1"/>
</dbReference>
<keyword evidence="2" id="KW-0521">NADP</keyword>
<name>A0A443I935_BYSSP</name>
<dbReference type="InterPro" id="IPR036291">
    <property type="entry name" value="NAD(P)-bd_dom_sf"/>
</dbReference>
<dbReference type="EMBL" id="RCNU01000001">
    <property type="protein sequence ID" value="RWR00416.1"/>
    <property type="molecule type" value="Genomic_DNA"/>
</dbReference>
<dbReference type="PANTHER" id="PTHR42760">
    <property type="entry name" value="SHORT-CHAIN DEHYDROGENASES/REDUCTASES FAMILY MEMBER"/>
    <property type="match status" value="1"/>
</dbReference>
<evidence type="ECO:0000313" key="3">
    <source>
        <dbReference type="EMBL" id="RWR00416.1"/>
    </source>
</evidence>
<reference evidence="3 4" key="1">
    <citation type="journal article" date="2018" name="Front. Microbiol.">
        <title>Genomic and genetic insights into a cosmopolitan fungus, Paecilomyces variotii (Eurotiales).</title>
        <authorList>
            <person name="Urquhart A.S."/>
            <person name="Mondo S.J."/>
            <person name="Makela M.R."/>
            <person name="Hane J.K."/>
            <person name="Wiebenga A."/>
            <person name="He G."/>
            <person name="Mihaltcheva S."/>
            <person name="Pangilinan J."/>
            <person name="Lipzen A."/>
            <person name="Barry K."/>
            <person name="de Vries R.P."/>
            <person name="Grigoriev I.V."/>
            <person name="Idnurm A."/>
        </authorList>
    </citation>
    <scope>NUCLEOTIDE SEQUENCE [LARGE SCALE GENOMIC DNA]</scope>
    <source>
        <strain evidence="3 4">CBS 101075</strain>
    </source>
</reference>
<dbReference type="Pfam" id="PF13561">
    <property type="entry name" value="adh_short_C2"/>
    <property type="match status" value="1"/>
</dbReference>
<dbReference type="FunFam" id="3.40.50.720:FF:000084">
    <property type="entry name" value="Short-chain dehydrogenase reductase"/>
    <property type="match status" value="1"/>
</dbReference>
<dbReference type="RefSeq" id="XP_028490060.1">
    <property type="nucleotide sequence ID" value="XM_028628745.1"/>
</dbReference>
<organism evidence="3 4">
    <name type="scientific">Byssochlamys spectabilis</name>
    <name type="common">Paecilomyces variotii</name>
    <dbReference type="NCBI Taxonomy" id="264951"/>
    <lineage>
        <taxon>Eukaryota</taxon>
        <taxon>Fungi</taxon>
        <taxon>Dikarya</taxon>
        <taxon>Ascomycota</taxon>
        <taxon>Pezizomycotina</taxon>
        <taxon>Eurotiomycetes</taxon>
        <taxon>Eurotiomycetidae</taxon>
        <taxon>Eurotiales</taxon>
        <taxon>Thermoascaceae</taxon>
        <taxon>Paecilomyces</taxon>
    </lineage>
</organism>
<dbReference type="AlphaFoldDB" id="A0A443I935"/>
<dbReference type="GO" id="GO:0016616">
    <property type="term" value="F:oxidoreductase activity, acting on the CH-OH group of donors, NAD or NADP as acceptor"/>
    <property type="evidence" value="ECO:0007669"/>
    <property type="project" value="TreeGrafter"/>
</dbReference>
<dbReference type="GeneID" id="39598022"/>
<dbReference type="Proteomes" id="UP000283841">
    <property type="component" value="Unassembled WGS sequence"/>
</dbReference>
<sequence>MSSSAVPNSAPKRLQGKVAVITGSLSGIGRAIALAYHREGCTVVCSDISSNNAEELQTHEIISKEGGTTTFCKADVSQTDDMKALVQTAVDKYGRIDIFVNNAGIAPEGQHPAPIWDTDESTWDQVLSVNSRGVFLGTKYASRQMIEQDPLPSGSRGRIINVASIAGLRGFGMAASYIASKHSVCGLTKAAAIDCAPYGVQVNALCPGFVETPLINEAPFIQDATIRGALFARHAFRGIGKPDYIANAAVFLASDENSWMTGVSLPVDGGYTCQ</sequence>
<keyword evidence="4" id="KW-1185">Reference proteome</keyword>
<dbReference type="InterPro" id="IPR002347">
    <property type="entry name" value="SDR_fam"/>
</dbReference>
<dbReference type="Gene3D" id="3.40.50.720">
    <property type="entry name" value="NAD(P)-binding Rossmann-like Domain"/>
    <property type="match status" value="1"/>
</dbReference>
<dbReference type="VEuPathDB" id="FungiDB:C8Q69DRAFT_441450"/>
<dbReference type="STRING" id="264951.A0A443I935"/>
<evidence type="ECO:0000256" key="2">
    <source>
        <dbReference type="ARBA" id="ARBA00022857"/>
    </source>
</evidence>
<dbReference type="PRINTS" id="PR00080">
    <property type="entry name" value="SDRFAMILY"/>
</dbReference>
<evidence type="ECO:0000313" key="4">
    <source>
        <dbReference type="Proteomes" id="UP000283841"/>
    </source>
</evidence>
<dbReference type="PRINTS" id="PR00081">
    <property type="entry name" value="GDHRDH"/>
</dbReference>
<dbReference type="SUPFAM" id="SSF51735">
    <property type="entry name" value="NAD(P)-binding Rossmann-fold domains"/>
    <property type="match status" value="1"/>
</dbReference>
<comment type="similarity">
    <text evidence="1">Belongs to the short-chain dehydrogenases/reductases (SDR) family.</text>
</comment>
<gene>
    <name evidence="3" type="ORF">C8Q69DRAFT_441450</name>
</gene>
<dbReference type="PANTHER" id="PTHR42760:SF124">
    <property type="entry name" value="SHORT-CHAIN DEHYDROGENASE_REDUCTASE"/>
    <property type="match status" value="1"/>
</dbReference>
<protein>
    <submittedName>
        <fullName evidence="3">Putative short chain type dehydrogenase</fullName>
    </submittedName>
</protein>
<comment type="caution">
    <text evidence="3">The sequence shown here is derived from an EMBL/GenBank/DDBJ whole genome shotgun (WGS) entry which is preliminary data.</text>
</comment>
<proteinExistence type="inferred from homology"/>
<dbReference type="NCBIfam" id="NF005559">
    <property type="entry name" value="PRK07231.1"/>
    <property type="match status" value="1"/>
</dbReference>
<evidence type="ECO:0000256" key="1">
    <source>
        <dbReference type="ARBA" id="ARBA00006484"/>
    </source>
</evidence>